<name>A0AAV9I9R7_9RHOD</name>
<dbReference type="InterPro" id="IPR002067">
    <property type="entry name" value="MCP"/>
</dbReference>
<gene>
    <name evidence="11" type="ORF">GAYE_SCF01G1952</name>
</gene>
<evidence type="ECO:0000256" key="5">
    <source>
        <dbReference type="ARBA" id="ARBA00022737"/>
    </source>
</evidence>
<dbReference type="SUPFAM" id="SSF103506">
    <property type="entry name" value="Mitochondrial carrier"/>
    <property type="match status" value="1"/>
</dbReference>
<comment type="similarity">
    <text evidence="2 10">Belongs to the mitochondrial carrier (TC 2.A.29) family.</text>
</comment>
<keyword evidence="7" id="KW-0496">Mitochondrion</keyword>
<reference evidence="11 12" key="1">
    <citation type="submission" date="2022-07" db="EMBL/GenBank/DDBJ databases">
        <title>Genome-wide signatures of adaptation to extreme environments.</title>
        <authorList>
            <person name="Cho C.H."/>
            <person name="Yoon H.S."/>
        </authorList>
    </citation>
    <scope>NUCLEOTIDE SEQUENCE [LARGE SCALE GENOMIC DNA]</scope>
    <source>
        <strain evidence="11 12">108.79 E11</strain>
    </source>
</reference>
<keyword evidence="5" id="KW-0677">Repeat</keyword>
<feature type="repeat" description="Solcar" evidence="9">
    <location>
        <begin position="24"/>
        <end position="111"/>
    </location>
</feature>
<keyword evidence="8 9" id="KW-0472">Membrane</keyword>
<evidence type="ECO:0000256" key="10">
    <source>
        <dbReference type="RuleBase" id="RU000488"/>
    </source>
</evidence>
<dbReference type="Gene3D" id="1.50.40.10">
    <property type="entry name" value="Mitochondrial carrier domain"/>
    <property type="match status" value="2"/>
</dbReference>
<dbReference type="PANTHER" id="PTHR45758:SF4">
    <property type="entry name" value="MITOFERRIN-1"/>
    <property type="match status" value="1"/>
</dbReference>
<accession>A0AAV9I9R7</accession>
<feature type="repeat" description="Solcar" evidence="9">
    <location>
        <begin position="120"/>
        <end position="204"/>
    </location>
</feature>
<organism evidence="11 12">
    <name type="scientific">Galdieria yellowstonensis</name>
    <dbReference type="NCBI Taxonomy" id="3028027"/>
    <lineage>
        <taxon>Eukaryota</taxon>
        <taxon>Rhodophyta</taxon>
        <taxon>Bangiophyceae</taxon>
        <taxon>Galdieriales</taxon>
        <taxon>Galdieriaceae</taxon>
        <taxon>Galdieria</taxon>
    </lineage>
</organism>
<comment type="caution">
    <text evidence="11">The sequence shown here is derived from an EMBL/GenBank/DDBJ whole genome shotgun (WGS) entry which is preliminary data.</text>
</comment>
<keyword evidence="3 10" id="KW-0813">Transport</keyword>
<evidence type="ECO:0000256" key="2">
    <source>
        <dbReference type="ARBA" id="ARBA00006375"/>
    </source>
</evidence>
<dbReference type="GO" id="GO:0048250">
    <property type="term" value="P:iron import into the mitochondrion"/>
    <property type="evidence" value="ECO:0007669"/>
    <property type="project" value="TreeGrafter"/>
</dbReference>
<dbReference type="GO" id="GO:0031966">
    <property type="term" value="C:mitochondrial membrane"/>
    <property type="evidence" value="ECO:0007669"/>
    <property type="project" value="UniProtKB-SubCell"/>
</dbReference>
<dbReference type="Pfam" id="PF00153">
    <property type="entry name" value="Mito_carr"/>
    <property type="match status" value="3"/>
</dbReference>
<dbReference type="EMBL" id="JANCYU010000021">
    <property type="protein sequence ID" value="KAK4524053.1"/>
    <property type="molecule type" value="Genomic_DNA"/>
</dbReference>
<evidence type="ECO:0000256" key="1">
    <source>
        <dbReference type="ARBA" id="ARBA00004225"/>
    </source>
</evidence>
<evidence type="ECO:0000313" key="12">
    <source>
        <dbReference type="Proteomes" id="UP001300502"/>
    </source>
</evidence>
<sequence length="321" mass="35785">MEEQNTTKRRRPNNVMELEDDEDLTLWEHMIAGAIAGMAEHSVMYPVDTIKTRMQSYMSALDKKQSIFRAVQSIIYHEGALRLWRGITAVLLSAGPAHAVYFATYEAAKEAFGGNVNSQHHPFATSAAGGLATIVADGMMAPFDVVKQRMQLKSSAYSNVFHCISTVYRQHGIGAFFIGYKTTLIMNVPFTAIHFTVYESCKKIIHKWRNIAADDLSVTSQLLAGAMAGACASALTNPFDVVRTRLQTQGERGARRYKNMTSAMKSIYYEEGIGGFLHGLKPRVLFHMPAAAICFTVYATCKHFLYSGKNCNKQLQQDPMW</sequence>
<evidence type="ECO:0000256" key="9">
    <source>
        <dbReference type="PROSITE-ProRule" id="PRU00282"/>
    </source>
</evidence>
<dbReference type="GO" id="GO:0015093">
    <property type="term" value="F:ferrous iron transmembrane transporter activity"/>
    <property type="evidence" value="ECO:0007669"/>
    <property type="project" value="TreeGrafter"/>
</dbReference>
<comment type="subcellular location">
    <subcellularLocation>
        <location evidence="1">Mitochondrion membrane</location>
        <topology evidence="1">Multi-pass membrane protein</topology>
    </subcellularLocation>
</comment>
<evidence type="ECO:0000256" key="8">
    <source>
        <dbReference type="ARBA" id="ARBA00023136"/>
    </source>
</evidence>
<evidence type="ECO:0000313" key="11">
    <source>
        <dbReference type="EMBL" id="KAK4524053.1"/>
    </source>
</evidence>
<dbReference type="AlphaFoldDB" id="A0AAV9I9R7"/>
<evidence type="ECO:0000256" key="6">
    <source>
        <dbReference type="ARBA" id="ARBA00022989"/>
    </source>
</evidence>
<keyword evidence="4 9" id="KW-0812">Transmembrane</keyword>
<proteinExistence type="inferred from homology"/>
<dbReference type="InterPro" id="IPR023395">
    <property type="entry name" value="MCP_dom_sf"/>
</dbReference>
<keyword evidence="12" id="KW-1185">Reference proteome</keyword>
<dbReference type="PROSITE" id="PS50920">
    <property type="entry name" value="SOLCAR"/>
    <property type="match status" value="3"/>
</dbReference>
<evidence type="ECO:0000256" key="7">
    <source>
        <dbReference type="ARBA" id="ARBA00023128"/>
    </source>
</evidence>
<dbReference type="PRINTS" id="PR00926">
    <property type="entry name" value="MITOCARRIER"/>
</dbReference>
<protein>
    <submittedName>
        <fullName evidence="11">Uncharacterized protein</fullName>
    </submittedName>
</protein>
<dbReference type="Proteomes" id="UP001300502">
    <property type="component" value="Unassembled WGS sequence"/>
</dbReference>
<evidence type="ECO:0000256" key="4">
    <source>
        <dbReference type="ARBA" id="ARBA00022692"/>
    </source>
</evidence>
<dbReference type="InterPro" id="IPR018108">
    <property type="entry name" value="MCP_transmembrane"/>
</dbReference>
<dbReference type="PANTHER" id="PTHR45758">
    <property type="entry name" value="MITOFERRIN-1-RELATED"/>
    <property type="match status" value="1"/>
</dbReference>
<feature type="repeat" description="Solcar" evidence="9">
    <location>
        <begin position="216"/>
        <end position="304"/>
    </location>
</feature>
<keyword evidence="6" id="KW-1133">Transmembrane helix</keyword>
<evidence type="ECO:0000256" key="3">
    <source>
        <dbReference type="ARBA" id="ARBA00022448"/>
    </source>
</evidence>